<evidence type="ECO:0000313" key="8">
    <source>
        <dbReference type="Proteomes" id="UP001546774"/>
    </source>
</evidence>
<evidence type="ECO:0000256" key="1">
    <source>
        <dbReference type="ARBA" id="ARBA00004651"/>
    </source>
</evidence>
<dbReference type="EMBL" id="JBBMFS010000004">
    <property type="protein sequence ID" value="MEQ2554703.1"/>
    <property type="molecule type" value="Genomic_DNA"/>
</dbReference>
<keyword evidence="8" id="KW-1185">Reference proteome</keyword>
<evidence type="ECO:0000256" key="5">
    <source>
        <dbReference type="ARBA" id="ARBA00023136"/>
    </source>
</evidence>
<gene>
    <name evidence="7" type="ORF">WMO37_06660</name>
</gene>
<dbReference type="PANTHER" id="PTHR33931:SF2">
    <property type="entry name" value="HOLIN-LIKE PROTEIN CIDA"/>
    <property type="match status" value="1"/>
</dbReference>
<accession>A0ABV1H4S1</accession>
<keyword evidence="5 6" id="KW-0472">Membrane</keyword>
<reference evidence="7" key="1">
    <citation type="submission" date="2024-03" db="EMBL/GenBank/DDBJ databases">
        <title>Human intestinal bacterial collection.</title>
        <authorList>
            <person name="Pauvert C."/>
            <person name="Hitch T.C.A."/>
            <person name="Clavel T."/>
        </authorList>
    </citation>
    <scope>NUCLEOTIDE SEQUENCE [LARGE SCALE GENOMIC DNA]</scope>
    <source>
        <strain evidence="7">CLA-AA-H89B</strain>
    </source>
</reference>
<organism evidence="7 8">
    <name type="scientific">Lachnospira intestinalis</name>
    <dbReference type="NCBI Taxonomy" id="3133158"/>
    <lineage>
        <taxon>Bacteria</taxon>
        <taxon>Bacillati</taxon>
        <taxon>Bacillota</taxon>
        <taxon>Clostridia</taxon>
        <taxon>Lachnospirales</taxon>
        <taxon>Lachnospiraceae</taxon>
        <taxon>Lachnospira</taxon>
    </lineage>
</organism>
<sequence length="144" mass="16230">MKYVRQFLIILVISFIGELLRYYIPLKIPASIYGLVLLFAALELRIIKLVSIRETSRFLIEIMPLMFVPAGVGLLSSWGVLKPVCVPIMVIVLISTIIVMAVSGKVTQGVIRMEKKHPKKKNGADHIYVKDSEGERQYISENSI</sequence>
<proteinExistence type="predicted"/>
<evidence type="ECO:0000256" key="4">
    <source>
        <dbReference type="ARBA" id="ARBA00022989"/>
    </source>
</evidence>
<dbReference type="PANTHER" id="PTHR33931">
    <property type="entry name" value="HOLIN-LIKE PROTEIN CIDA-RELATED"/>
    <property type="match status" value="1"/>
</dbReference>
<evidence type="ECO:0000256" key="6">
    <source>
        <dbReference type="SAM" id="Phobius"/>
    </source>
</evidence>
<keyword evidence="3 6" id="KW-0812">Transmembrane</keyword>
<comment type="caution">
    <text evidence="7">The sequence shown here is derived from an EMBL/GenBank/DDBJ whole genome shotgun (WGS) entry which is preliminary data.</text>
</comment>
<feature type="transmembrane region" description="Helical" evidence="6">
    <location>
        <begin position="59"/>
        <end position="80"/>
    </location>
</feature>
<dbReference type="Pfam" id="PF03788">
    <property type="entry name" value="LrgA"/>
    <property type="match status" value="1"/>
</dbReference>
<keyword evidence="4 6" id="KW-1133">Transmembrane helix</keyword>
<protein>
    <submittedName>
        <fullName evidence="7">CidA/LrgA family protein</fullName>
    </submittedName>
</protein>
<evidence type="ECO:0000256" key="3">
    <source>
        <dbReference type="ARBA" id="ARBA00022692"/>
    </source>
</evidence>
<name>A0ABV1H4S1_9FIRM</name>
<dbReference type="InterPro" id="IPR005538">
    <property type="entry name" value="LrgA/CidA"/>
</dbReference>
<feature type="transmembrane region" description="Helical" evidence="6">
    <location>
        <begin position="30"/>
        <end position="47"/>
    </location>
</feature>
<evidence type="ECO:0000256" key="2">
    <source>
        <dbReference type="ARBA" id="ARBA00022475"/>
    </source>
</evidence>
<feature type="transmembrane region" description="Helical" evidence="6">
    <location>
        <begin position="7"/>
        <end position="24"/>
    </location>
</feature>
<feature type="transmembrane region" description="Helical" evidence="6">
    <location>
        <begin position="86"/>
        <end position="111"/>
    </location>
</feature>
<evidence type="ECO:0000313" key="7">
    <source>
        <dbReference type="EMBL" id="MEQ2554703.1"/>
    </source>
</evidence>
<keyword evidence="2" id="KW-1003">Cell membrane</keyword>
<dbReference type="Proteomes" id="UP001546774">
    <property type="component" value="Unassembled WGS sequence"/>
</dbReference>
<comment type="subcellular location">
    <subcellularLocation>
        <location evidence="1">Cell membrane</location>
        <topology evidence="1">Multi-pass membrane protein</topology>
    </subcellularLocation>
</comment>